<dbReference type="EMBL" id="JAGTUF010000012">
    <property type="protein sequence ID" value="MBR9972655.1"/>
    <property type="molecule type" value="Genomic_DNA"/>
</dbReference>
<dbReference type="InterPro" id="IPR009956">
    <property type="entry name" value="Post-segregation_anti-tox_CcdA"/>
</dbReference>
<comment type="caution">
    <text evidence="2">The sequence shown here is derived from an EMBL/GenBank/DDBJ whole genome shotgun (WGS) entry which is preliminary data.</text>
</comment>
<sequence>MSTVSKKSNSKQSCNLSINAALLREAKGLGINLSQTLESELEKLVRQAKAKTWAEENREAIESQNRWIEKHGLWSDGLRMF</sequence>
<evidence type="ECO:0000313" key="2">
    <source>
        <dbReference type="EMBL" id="MBR9972655.1"/>
    </source>
</evidence>
<dbReference type="RefSeq" id="WP_211549625.1">
    <property type="nucleotide sequence ID" value="NZ_JAGTUF010000012.1"/>
</dbReference>
<evidence type="ECO:0000256" key="1">
    <source>
        <dbReference type="ARBA" id="ARBA00022649"/>
    </source>
</evidence>
<accession>A0ABS5IE16</accession>
<proteinExistence type="predicted"/>
<reference evidence="2 3" key="1">
    <citation type="submission" date="2021-04" db="EMBL/GenBank/DDBJ databases">
        <title>Magnetospirillum sulfuroxidans sp. nov., a facultative chemolithoautotrophic sulfur-oxidizing alphaproteobacterium isolated from freshwater sediment and proposals for Paramagetospirillum gen. nov., and Magnetospirillaceae fam. nov.</title>
        <authorList>
            <person name="Koziaeva V."/>
            <person name="Geelhoed J.S."/>
            <person name="Sorokin D.Y."/>
            <person name="Grouzdev D.S."/>
        </authorList>
    </citation>
    <scope>NUCLEOTIDE SEQUENCE [LARGE SCALE GENOMIC DNA]</scope>
    <source>
        <strain evidence="2 3">J10</strain>
    </source>
</reference>
<gene>
    <name evidence="2" type="ORF">KEC16_13100</name>
</gene>
<evidence type="ECO:0000313" key="3">
    <source>
        <dbReference type="Proteomes" id="UP000680714"/>
    </source>
</evidence>
<name>A0ABS5IE16_9PROT</name>
<dbReference type="Pfam" id="PF07362">
    <property type="entry name" value="CcdA"/>
    <property type="match status" value="1"/>
</dbReference>
<organism evidence="2 3">
    <name type="scientific">Magnetospirillum sulfuroxidans</name>
    <dbReference type="NCBI Taxonomy" id="611300"/>
    <lineage>
        <taxon>Bacteria</taxon>
        <taxon>Pseudomonadati</taxon>
        <taxon>Pseudomonadota</taxon>
        <taxon>Alphaproteobacteria</taxon>
        <taxon>Rhodospirillales</taxon>
        <taxon>Rhodospirillaceae</taxon>
        <taxon>Magnetospirillum</taxon>
    </lineage>
</organism>
<dbReference type="Proteomes" id="UP000680714">
    <property type="component" value="Unassembled WGS sequence"/>
</dbReference>
<keyword evidence="1" id="KW-1277">Toxin-antitoxin system</keyword>
<protein>
    <submittedName>
        <fullName evidence="2">Type II toxin-antitoxin system CcdA family antitoxin</fullName>
    </submittedName>
</protein>
<keyword evidence="3" id="KW-1185">Reference proteome</keyword>